<accession>A0A1S4BYU4</accession>
<gene>
    <name evidence="3" type="primary">LOC107813307</name>
</gene>
<dbReference type="OrthoDB" id="3352408at2759"/>
<protein>
    <submittedName>
        <fullName evidence="3">Calcium-transporting ATPase 9, plasma membrane-type-like</fullName>
    </submittedName>
</protein>
<dbReference type="InterPro" id="IPR023298">
    <property type="entry name" value="ATPase_P-typ_TM_dom_sf"/>
</dbReference>
<dbReference type="STRING" id="4097.A0A1S4BYU4"/>
<dbReference type="PANTHER" id="PTHR24093:SF520">
    <property type="entry name" value="CALCIUM-TRANSPORTING ATPASE 9, PLASMA MEMBRANE-TYPE"/>
    <property type="match status" value="1"/>
</dbReference>
<dbReference type="KEGG" id="nta:107813307"/>
<proteinExistence type="predicted"/>
<dbReference type="Proteomes" id="UP000790787">
    <property type="component" value="Chromosome 17"/>
</dbReference>
<evidence type="ECO:0000313" key="3">
    <source>
        <dbReference type="RefSeq" id="XP_016494077.1"/>
    </source>
</evidence>
<dbReference type="OMA" id="PRYCHSE"/>
<sequence>MASISEDTGEETPLQVRLNGVATFIGIVGLAVALFVLTVLLCRFFTGNTKNPDGTTQFVHGKTSVSKSIDGVVHIITAAVSSCPLGFVLVMNCNVVETFCFTAPRYCHSETFC</sequence>
<reference evidence="2" key="1">
    <citation type="journal article" date="2014" name="Nat. Commun.">
        <title>The tobacco genome sequence and its comparison with those of tomato and potato.</title>
        <authorList>
            <person name="Sierro N."/>
            <person name="Battey J.N."/>
            <person name="Ouadi S."/>
            <person name="Bakaher N."/>
            <person name="Bovet L."/>
            <person name="Willig A."/>
            <person name="Goepfert S."/>
            <person name="Peitsch M.C."/>
            <person name="Ivanov N.V."/>
        </authorList>
    </citation>
    <scope>NUCLEOTIDE SEQUENCE [LARGE SCALE GENOMIC DNA]</scope>
</reference>
<dbReference type="PANTHER" id="PTHR24093">
    <property type="entry name" value="CATION TRANSPORTING ATPASE"/>
    <property type="match status" value="1"/>
</dbReference>
<reference evidence="3" key="2">
    <citation type="submission" date="2025-08" db="UniProtKB">
        <authorList>
            <consortium name="RefSeq"/>
        </authorList>
    </citation>
    <scope>IDENTIFICATION</scope>
</reference>
<dbReference type="AlphaFoldDB" id="A0A1S4BYU4"/>
<dbReference type="PaxDb" id="4097-A0A1S4BYU4"/>
<evidence type="ECO:0000313" key="2">
    <source>
        <dbReference type="Proteomes" id="UP000790787"/>
    </source>
</evidence>
<dbReference type="SUPFAM" id="SSF81665">
    <property type="entry name" value="Calcium ATPase, transmembrane domain M"/>
    <property type="match status" value="1"/>
</dbReference>
<organism evidence="2 3">
    <name type="scientific">Nicotiana tabacum</name>
    <name type="common">Common tobacco</name>
    <dbReference type="NCBI Taxonomy" id="4097"/>
    <lineage>
        <taxon>Eukaryota</taxon>
        <taxon>Viridiplantae</taxon>
        <taxon>Streptophyta</taxon>
        <taxon>Embryophyta</taxon>
        <taxon>Tracheophyta</taxon>
        <taxon>Spermatophyta</taxon>
        <taxon>Magnoliopsida</taxon>
        <taxon>eudicotyledons</taxon>
        <taxon>Gunneridae</taxon>
        <taxon>Pentapetalae</taxon>
        <taxon>asterids</taxon>
        <taxon>lamiids</taxon>
        <taxon>Solanales</taxon>
        <taxon>Solanaceae</taxon>
        <taxon>Nicotianoideae</taxon>
        <taxon>Nicotianeae</taxon>
        <taxon>Nicotiana</taxon>
    </lineage>
</organism>
<evidence type="ECO:0000256" key="1">
    <source>
        <dbReference type="ARBA" id="ARBA00022842"/>
    </source>
</evidence>
<dbReference type="RefSeq" id="XP_016494077.1">
    <property type="nucleotide sequence ID" value="XM_016638591.1"/>
</dbReference>
<dbReference type="Gene3D" id="1.20.1110.10">
    <property type="entry name" value="Calcium-transporting ATPase, transmembrane domain"/>
    <property type="match status" value="1"/>
</dbReference>
<dbReference type="GeneID" id="107813307"/>
<name>A0A1S4BYU4_TOBAC</name>
<keyword evidence="1" id="KW-0460">Magnesium</keyword>
<keyword evidence="2" id="KW-1185">Reference proteome</keyword>